<reference evidence="1" key="1">
    <citation type="submission" date="2018-02" db="EMBL/GenBank/DDBJ databases">
        <title>Rhizophora mucronata_Transcriptome.</title>
        <authorList>
            <person name="Meera S.P."/>
            <person name="Sreeshan A."/>
            <person name="Augustine A."/>
        </authorList>
    </citation>
    <scope>NUCLEOTIDE SEQUENCE</scope>
    <source>
        <tissue evidence="1">Leaf</tissue>
    </source>
</reference>
<name>A0A2P2JS75_RHIMU</name>
<dbReference type="EMBL" id="GGEC01015806">
    <property type="protein sequence ID" value="MBW96289.1"/>
    <property type="molecule type" value="Transcribed_RNA"/>
</dbReference>
<evidence type="ECO:0000313" key="1">
    <source>
        <dbReference type="EMBL" id="MBW96289.1"/>
    </source>
</evidence>
<protein>
    <submittedName>
        <fullName evidence="1">Uncharacterized protein</fullName>
    </submittedName>
</protein>
<dbReference type="AlphaFoldDB" id="A0A2P2JS75"/>
<accession>A0A2P2JS75</accession>
<sequence length="35" mass="4188">MLFPFLTNRIKILWFLRGMGVITRNWFAKLSKVSC</sequence>
<organism evidence="1">
    <name type="scientific">Rhizophora mucronata</name>
    <name type="common">Asiatic mangrove</name>
    <dbReference type="NCBI Taxonomy" id="61149"/>
    <lineage>
        <taxon>Eukaryota</taxon>
        <taxon>Viridiplantae</taxon>
        <taxon>Streptophyta</taxon>
        <taxon>Embryophyta</taxon>
        <taxon>Tracheophyta</taxon>
        <taxon>Spermatophyta</taxon>
        <taxon>Magnoliopsida</taxon>
        <taxon>eudicotyledons</taxon>
        <taxon>Gunneridae</taxon>
        <taxon>Pentapetalae</taxon>
        <taxon>rosids</taxon>
        <taxon>fabids</taxon>
        <taxon>Malpighiales</taxon>
        <taxon>Rhizophoraceae</taxon>
        <taxon>Rhizophora</taxon>
    </lineage>
</organism>
<proteinExistence type="predicted"/>